<gene>
    <name evidence="5" type="ORF">DW653_13315</name>
    <name evidence="4" type="ORF">DWY14_16990</name>
    <name evidence="3" type="ORF">DXC17_18060</name>
    <name evidence="2" type="ORF">DXD04_15170</name>
</gene>
<dbReference type="Proteomes" id="UP000285750">
    <property type="component" value="Unassembled WGS sequence"/>
</dbReference>
<dbReference type="EMBL" id="QRUY01000068">
    <property type="protein sequence ID" value="RGS01699.1"/>
    <property type="molecule type" value="Genomic_DNA"/>
</dbReference>
<dbReference type="InterPro" id="IPR023696">
    <property type="entry name" value="Ureohydrolase_dom_sf"/>
</dbReference>
<accession>A0A3E4MQ29</accession>
<dbReference type="Pfam" id="PF00491">
    <property type="entry name" value="Arginase"/>
    <property type="match status" value="1"/>
</dbReference>
<comment type="caution">
    <text evidence="2">The sequence shown here is derived from an EMBL/GenBank/DDBJ whole genome shotgun (WGS) entry which is preliminary data.</text>
</comment>
<sequence length="263" mass="30101">MNHQSQAVFSRNSRPVVVMNFTGVYNYESFARNCQFVWLDCQHLNGTECYCDEEGASALQRMIADYSPQGIHFIDSGNYHYVTKFWTDKLATPFALLVFDHHPDMQPPLFEHILSCGSWVKDVLDTNANCKKVIIAGASDRLLQEVPKEYGDRIHFYSESSLDQEAGWKAFASEHVSEPVYISIDKDVLDPSSAITNWDQGSLTLSELEQLLAVVFRQERVIGIDICGECSSTLNLFEEMRETEIDNRANGELLRFFRSFEKR</sequence>
<evidence type="ECO:0000313" key="4">
    <source>
        <dbReference type="EMBL" id="RGS01699.1"/>
    </source>
</evidence>
<evidence type="ECO:0000313" key="9">
    <source>
        <dbReference type="Proteomes" id="UP000285750"/>
    </source>
</evidence>
<organism evidence="2 7">
    <name type="scientific">Phocaeicola plebeius</name>
    <dbReference type="NCBI Taxonomy" id="310297"/>
    <lineage>
        <taxon>Bacteria</taxon>
        <taxon>Pseudomonadati</taxon>
        <taxon>Bacteroidota</taxon>
        <taxon>Bacteroidia</taxon>
        <taxon>Bacteroidales</taxon>
        <taxon>Bacteroidaceae</taxon>
        <taxon>Phocaeicola</taxon>
    </lineage>
</organism>
<dbReference type="EMBL" id="QSQT01000042">
    <property type="protein sequence ID" value="RGK51406.1"/>
    <property type="molecule type" value="Genomic_DNA"/>
</dbReference>
<dbReference type="Proteomes" id="UP000260780">
    <property type="component" value="Unassembled WGS sequence"/>
</dbReference>
<name>A0A3E4MQ29_9BACT</name>
<dbReference type="InterPro" id="IPR006035">
    <property type="entry name" value="Ureohydrolase"/>
</dbReference>
<dbReference type="EMBL" id="QRHQ01000032">
    <property type="protein sequence ID" value="RHF87948.1"/>
    <property type="molecule type" value="Genomic_DNA"/>
</dbReference>
<proteinExistence type="inferred from homology"/>
<dbReference type="RefSeq" id="WP_117674034.1">
    <property type="nucleotide sequence ID" value="NZ_CABOGR010000042.1"/>
</dbReference>
<keyword evidence="7" id="KW-1185">Reference proteome</keyword>
<dbReference type="GO" id="GO:0046872">
    <property type="term" value="F:metal ion binding"/>
    <property type="evidence" value="ECO:0007669"/>
    <property type="project" value="InterPro"/>
</dbReference>
<dbReference type="PANTHER" id="PTHR11358">
    <property type="entry name" value="ARGINASE/AGMATINASE"/>
    <property type="match status" value="1"/>
</dbReference>
<evidence type="ECO:0000313" key="2">
    <source>
        <dbReference type="EMBL" id="RGK51406.1"/>
    </source>
</evidence>
<evidence type="ECO:0000313" key="6">
    <source>
        <dbReference type="Proteomes" id="UP000260780"/>
    </source>
</evidence>
<dbReference type="STRING" id="310297.BHV76_04380"/>
<protein>
    <submittedName>
        <fullName evidence="2">Arginase family protein</fullName>
    </submittedName>
</protein>
<dbReference type="GO" id="GO:0008783">
    <property type="term" value="F:agmatinase activity"/>
    <property type="evidence" value="ECO:0007669"/>
    <property type="project" value="TreeGrafter"/>
</dbReference>
<dbReference type="PANTHER" id="PTHR11358:SF41">
    <property type="entry name" value="ARGINASE"/>
    <property type="match status" value="1"/>
</dbReference>
<reference evidence="6 7" key="1">
    <citation type="submission" date="2018-08" db="EMBL/GenBank/DDBJ databases">
        <title>A genome reference for cultivated species of the human gut microbiota.</title>
        <authorList>
            <person name="Zou Y."/>
            <person name="Xue W."/>
            <person name="Luo G."/>
        </authorList>
    </citation>
    <scope>NUCLEOTIDE SEQUENCE [LARGE SCALE GENOMIC DNA]</scope>
    <source>
        <strain evidence="4 9">AF24-16AC</strain>
        <strain evidence="5 8">AM23-23</strain>
        <strain evidence="3 6">OM08-14</strain>
        <strain evidence="2 7">TF10-3AC</strain>
    </source>
</reference>
<evidence type="ECO:0000313" key="3">
    <source>
        <dbReference type="EMBL" id="RGM33362.1"/>
    </source>
</evidence>
<dbReference type="Proteomes" id="UP000283485">
    <property type="component" value="Unassembled WGS sequence"/>
</dbReference>
<evidence type="ECO:0000256" key="1">
    <source>
        <dbReference type="PROSITE-ProRule" id="PRU00742"/>
    </source>
</evidence>
<comment type="similarity">
    <text evidence="1">Belongs to the arginase family.</text>
</comment>
<dbReference type="GO" id="GO:0033389">
    <property type="term" value="P:putrescine biosynthetic process from arginine, via agmatine"/>
    <property type="evidence" value="ECO:0007669"/>
    <property type="project" value="TreeGrafter"/>
</dbReference>
<dbReference type="PROSITE" id="PS51409">
    <property type="entry name" value="ARGINASE_2"/>
    <property type="match status" value="1"/>
</dbReference>
<dbReference type="Proteomes" id="UP000260862">
    <property type="component" value="Unassembled WGS sequence"/>
</dbReference>
<dbReference type="SUPFAM" id="SSF52768">
    <property type="entry name" value="Arginase/deacetylase"/>
    <property type="match status" value="1"/>
</dbReference>
<dbReference type="AlphaFoldDB" id="A0A3E4MQ29"/>
<dbReference type="EMBL" id="QSTF01000100">
    <property type="protein sequence ID" value="RGM33362.1"/>
    <property type="molecule type" value="Genomic_DNA"/>
</dbReference>
<evidence type="ECO:0000313" key="5">
    <source>
        <dbReference type="EMBL" id="RHF87948.1"/>
    </source>
</evidence>
<dbReference type="Gene3D" id="3.40.800.10">
    <property type="entry name" value="Ureohydrolase domain"/>
    <property type="match status" value="1"/>
</dbReference>
<evidence type="ECO:0000313" key="7">
    <source>
        <dbReference type="Proteomes" id="UP000260862"/>
    </source>
</evidence>
<evidence type="ECO:0000313" key="8">
    <source>
        <dbReference type="Proteomes" id="UP000283485"/>
    </source>
</evidence>